<dbReference type="Pfam" id="PF00460">
    <property type="entry name" value="Flg_bb_rod"/>
    <property type="match status" value="1"/>
</dbReference>
<evidence type="ECO:0000256" key="4">
    <source>
        <dbReference type="ARBA" id="ARBA00023143"/>
    </source>
</evidence>
<gene>
    <name evidence="8" type="ORF">OR37_02602</name>
</gene>
<accession>R0CYD6</accession>
<dbReference type="STRING" id="1292034.OR37_02602"/>
<keyword evidence="4 6" id="KW-0975">Bacterial flagellum</keyword>
<evidence type="ECO:0000256" key="1">
    <source>
        <dbReference type="ARBA" id="ARBA00004117"/>
    </source>
</evidence>
<comment type="similarity">
    <text evidence="2 6">Belongs to the flagella basal body rod proteins family.</text>
</comment>
<sequence length="150" mass="15953" precursor="true">MIVMGPDDIPLFGMLKSRLGYLTERQKLVAQNVANADTPGYRPSDLKPFSFQASLMGQTAGAPYRGGPVAPTSGVAMMATSASHMGPSNAPSAWRATAGADSETTLDGNAVSLEDQMIKMTEARTNYDAAITFYQKSLSMLRMASRKPNG</sequence>
<proteinExistence type="inferred from homology"/>
<organism evidence="8 9">
    <name type="scientific">Caulobacter vibrioides OR37</name>
    <dbReference type="NCBI Taxonomy" id="1292034"/>
    <lineage>
        <taxon>Bacteria</taxon>
        <taxon>Pseudomonadati</taxon>
        <taxon>Pseudomonadota</taxon>
        <taxon>Alphaproteobacteria</taxon>
        <taxon>Caulobacterales</taxon>
        <taxon>Caulobacteraceae</taxon>
        <taxon>Caulobacter</taxon>
    </lineage>
</organism>
<name>R0CYD6_CAUVI</name>
<feature type="domain" description="Flagellar basal body rod protein N-terminal" evidence="7">
    <location>
        <begin position="25"/>
        <end position="42"/>
    </location>
</feature>
<comment type="subunit">
    <text evidence="6">The basal body constitutes a major portion of the flagellar organelle and consists of a number of rings mounted on a central rod.</text>
</comment>
<dbReference type="GO" id="GO:0071973">
    <property type="term" value="P:bacterial-type flagellum-dependent cell motility"/>
    <property type="evidence" value="ECO:0007669"/>
    <property type="project" value="InterPro"/>
</dbReference>
<evidence type="ECO:0000313" key="9">
    <source>
        <dbReference type="Proteomes" id="UP000013063"/>
    </source>
</evidence>
<keyword evidence="8" id="KW-0282">Flagellum</keyword>
<evidence type="ECO:0000256" key="6">
    <source>
        <dbReference type="PIRNR" id="PIRNR002889"/>
    </source>
</evidence>
<dbReference type="eggNOG" id="COG1815">
    <property type="taxonomic scope" value="Bacteria"/>
</dbReference>
<dbReference type="InterPro" id="IPR001444">
    <property type="entry name" value="Flag_bb_rod_N"/>
</dbReference>
<keyword evidence="9" id="KW-1185">Reference proteome</keyword>
<keyword evidence="8" id="KW-0966">Cell projection</keyword>
<dbReference type="EMBL" id="APMP01000016">
    <property type="protein sequence ID" value="ENZ81491.1"/>
    <property type="molecule type" value="Genomic_DNA"/>
</dbReference>
<dbReference type="GO" id="GO:0030694">
    <property type="term" value="C:bacterial-type flagellum basal body, rod"/>
    <property type="evidence" value="ECO:0007669"/>
    <property type="project" value="InterPro"/>
</dbReference>
<dbReference type="InterPro" id="IPR006300">
    <property type="entry name" value="FlgB"/>
</dbReference>
<dbReference type="NCBIfam" id="NF004654">
    <property type="entry name" value="PRK06004.1"/>
    <property type="match status" value="1"/>
</dbReference>
<dbReference type="AlphaFoldDB" id="R0CYD6"/>
<protein>
    <recommendedName>
        <fullName evidence="3 6">Flagellar basal body rod protein FlgB</fullName>
    </recommendedName>
</protein>
<evidence type="ECO:0000256" key="2">
    <source>
        <dbReference type="ARBA" id="ARBA00009677"/>
    </source>
</evidence>
<evidence type="ECO:0000256" key="3">
    <source>
        <dbReference type="ARBA" id="ARBA00014376"/>
    </source>
</evidence>
<evidence type="ECO:0000256" key="5">
    <source>
        <dbReference type="ARBA" id="ARBA00024934"/>
    </source>
</evidence>
<evidence type="ECO:0000259" key="7">
    <source>
        <dbReference type="Pfam" id="PF00460"/>
    </source>
</evidence>
<comment type="caution">
    <text evidence="8">The sequence shown here is derived from an EMBL/GenBank/DDBJ whole genome shotgun (WGS) entry which is preliminary data.</text>
</comment>
<dbReference type="PIRSF" id="PIRSF002889">
    <property type="entry name" value="Rod_FlgB"/>
    <property type="match status" value="1"/>
</dbReference>
<evidence type="ECO:0000313" key="8">
    <source>
        <dbReference type="EMBL" id="ENZ81491.1"/>
    </source>
</evidence>
<comment type="function">
    <text evidence="5 6">Structural component of flagellum, the bacterial motility apparatus. Part of the rod structure of flagellar basal body.</text>
</comment>
<dbReference type="Proteomes" id="UP000013063">
    <property type="component" value="Unassembled WGS sequence"/>
</dbReference>
<comment type="subcellular location">
    <subcellularLocation>
        <location evidence="1 6">Bacterial flagellum basal body</location>
    </subcellularLocation>
</comment>
<dbReference type="PATRIC" id="fig|1292034.3.peg.2583"/>
<keyword evidence="8" id="KW-0969">Cilium</keyword>
<reference evidence="8 9" key="1">
    <citation type="journal article" date="2013" name="Genome Announc.">
        <title>Draft Genome Sequence for Caulobacter sp. Strain OR37, a Bacterium Tolerant to Heavy Metals.</title>
        <authorList>
            <person name="Utturkar S.M."/>
            <person name="Bollmann A."/>
            <person name="Brzoska R.M."/>
            <person name="Klingeman D.M."/>
            <person name="Epstein S.E."/>
            <person name="Palumbo A.V."/>
            <person name="Brown S.D."/>
        </authorList>
    </citation>
    <scope>NUCLEOTIDE SEQUENCE [LARGE SCALE GENOMIC DNA]</scope>
    <source>
        <strain evidence="8 9">OR37</strain>
    </source>
</reference>